<dbReference type="InterPro" id="IPR006059">
    <property type="entry name" value="SBP"/>
</dbReference>
<keyword evidence="3" id="KW-0813">Transport</keyword>
<evidence type="ECO:0000256" key="1">
    <source>
        <dbReference type="ARBA" id="ARBA00004418"/>
    </source>
</evidence>
<keyword evidence="4 6" id="KW-0732">Signal</keyword>
<name>A0A512NKC1_9HYPH</name>
<dbReference type="GO" id="GO:0030976">
    <property type="term" value="F:thiamine pyrophosphate binding"/>
    <property type="evidence" value="ECO:0007669"/>
    <property type="project" value="TreeGrafter"/>
</dbReference>
<organism evidence="7 8">
    <name type="scientific">Reyranella soli</name>
    <dbReference type="NCBI Taxonomy" id="1230389"/>
    <lineage>
        <taxon>Bacteria</taxon>
        <taxon>Pseudomonadati</taxon>
        <taxon>Pseudomonadota</taxon>
        <taxon>Alphaproteobacteria</taxon>
        <taxon>Hyphomicrobiales</taxon>
        <taxon>Reyranellaceae</taxon>
        <taxon>Reyranella</taxon>
    </lineage>
</organism>
<dbReference type="GO" id="GO:0015888">
    <property type="term" value="P:thiamine transport"/>
    <property type="evidence" value="ECO:0007669"/>
    <property type="project" value="TreeGrafter"/>
</dbReference>
<reference evidence="7 8" key="1">
    <citation type="submission" date="2019-07" db="EMBL/GenBank/DDBJ databases">
        <title>Whole genome shotgun sequence of Reyranella soli NBRC 108950.</title>
        <authorList>
            <person name="Hosoyama A."/>
            <person name="Uohara A."/>
            <person name="Ohji S."/>
            <person name="Ichikawa N."/>
        </authorList>
    </citation>
    <scope>NUCLEOTIDE SEQUENCE [LARGE SCALE GENOMIC DNA]</scope>
    <source>
        <strain evidence="7 8">NBRC 108950</strain>
    </source>
</reference>
<dbReference type="EMBL" id="BKAJ01000129">
    <property type="protein sequence ID" value="GEP59389.1"/>
    <property type="molecule type" value="Genomic_DNA"/>
</dbReference>
<dbReference type="RefSeq" id="WP_147154775.1">
    <property type="nucleotide sequence ID" value="NZ_BKAJ01000129.1"/>
</dbReference>
<dbReference type="GO" id="GO:0030288">
    <property type="term" value="C:outer membrane-bounded periplasmic space"/>
    <property type="evidence" value="ECO:0007669"/>
    <property type="project" value="TreeGrafter"/>
</dbReference>
<dbReference type="GO" id="GO:0030975">
    <property type="term" value="F:thiamine binding"/>
    <property type="evidence" value="ECO:0007669"/>
    <property type="project" value="TreeGrafter"/>
</dbReference>
<dbReference type="Gene3D" id="3.40.190.10">
    <property type="entry name" value="Periplasmic binding protein-like II"/>
    <property type="match status" value="2"/>
</dbReference>
<keyword evidence="5" id="KW-0574">Periplasm</keyword>
<evidence type="ECO:0000256" key="5">
    <source>
        <dbReference type="ARBA" id="ARBA00022764"/>
    </source>
</evidence>
<dbReference type="SUPFAM" id="SSF53850">
    <property type="entry name" value="Periplasmic binding protein-like II"/>
    <property type="match status" value="1"/>
</dbReference>
<comment type="similarity">
    <text evidence="2">Belongs to the bacterial solute-binding protein 1 family.</text>
</comment>
<proteinExistence type="inferred from homology"/>
<sequence>MSKLRSTRFGRRTTLGLLGAGLAAPFIRPAAAQAAWPEQTTIPDILKGSGEVRIAGFGGTMNDAQIKAYYEPFEKISGIKVRAFPGSDPTKIKAMVETGNVEWDLAQLSRGSIMNLQKRGDYFEKIDYDIVDSGVDPAYRFEYGLEMLVWAQVLAYRKDLVKGEPKGWADFWDTKKFPGERAMYGTTSGGFPEMEFALMAAGVPPDKVYPIDIDKALASYEKIKKDVIKWWDTGAVPIQLLTDREVSMTTVWNGRMAALQAAGVPAEISWAQGLSKRDAWGIPKGAKNKANAMKFVAYSTMAIPQARIAFAIPYGSVNNASNEYIPPDRLAVLPSAPDIKKQLLNYNYDWWIDNREAAVNRFNKWLLS</sequence>
<dbReference type="PROSITE" id="PS51318">
    <property type="entry name" value="TAT"/>
    <property type="match status" value="1"/>
</dbReference>
<protein>
    <submittedName>
        <fullName evidence="7">ABC transporter substrate-binding protein</fullName>
    </submittedName>
</protein>
<evidence type="ECO:0000313" key="7">
    <source>
        <dbReference type="EMBL" id="GEP59389.1"/>
    </source>
</evidence>
<dbReference type="PANTHER" id="PTHR30006">
    <property type="entry name" value="THIAMINE-BINDING PERIPLASMIC PROTEIN-RELATED"/>
    <property type="match status" value="1"/>
</dbReference>
<comment type="subcellular location">
    <subcellularLocation>
        <location evidence="1">Periplasm</location>
    </subcellularLocation>
</comment>
<dbReference type="PANTHER" id="PTHR30006:SF3">
    <property type="entry name" value="THIAMINE-BINDING PERIPLASMIC PROTEIN"/>
    <property type="match status" value="1"/>
</dbReference>
<dbReference type="AlphaFoldDB" id="A0A512NKC1"/>
<keyword evidence="8" id="KW-1185">Reference proteome</keyword>
<evidence type="ECO:0000256" key="3">
    <source>
        <dbReference type="ARBA" id="ARBA00022448"/>
    </source>
</evidence>
<evidence type="ECO:0000256" key="6">
    <source>
        <dbReference type="SAM" id="SignalP"/>
    </source>
</evidence>
<evidence type="ECO:0000313" key="8">
    <source>
        <dbReference type="Proteomes" id="UP000321058"/>
    </source>
</evidence>
<dbReference type="InterPro" id="IPR006311">
    <property type="entry name" value="TAT_signal"/>
</dbReference>
<dbReference type="Proteomes" id="UP000321058">
    <property type="component" value="Unassembled WGS sequence"/>
</dbReference>
<dbReference type="OrthoDB" id="9815444at2"/>
<comment type="caution">
    <text evidence="7">The sequence shown here is derived from an EMBL/GenBank/DDBJ whole genome shotgun (WGS) entry which is preliminary data.</text>
</comment>
<feature type="chain" id="PRO_5022224237" evidence="6">
    <location>
        <begin position="35"/>
        <end position="368"/>
    </location>
</feature>
<dbReference type="CDD" id="cd13589">
    <property type="entry name" value="PBP2_polyamine_RpCGA009"/>
    <property type="match status" value="1"/>
</dbReference>
<gene>
    <name evidence="7" type="ORF">RSO01_65550</name>
</gene>
<dbReference type="Pfam" id="PF13416">
    <property type="entry name" value="SBP_bac_8"/>
    <property type="match status" value="1"/>
</dbReference>
<feature type="signal peptide" evidence="6">
    <location>
        <begin position="1"/>
        <end position="34"/>
    </location>
</feature>
<accession>A0A512NKC1</accession>
<evidence type="ECO:0000256" key="4">
    <source>
        <dbReference type="ARBA" id="ARBA00022729"/>
    </source>
</evidence>
<evidence type="ECO:0000256" key="2">
    <source>
        <dbReference type="ARBA" id="ARBA00008520"/>
    </source>
</evidence>